<keyword evidence="3" id="KW-1185">Reference proteome</keyword>
<gene>
    <name evidence="2" type="ORF">MELIAE_LOCUS12653</name>
</gene>
<feature type="transmembrane region" description="Helical" evidence="1">
    <location>
        <begin position="94"/>
        <end position="114"/>
    </location>
</feature>
<organism evidence="2 3">
    <name type="scientific">Brassicogethes aeneus</name>
    <name type="common">Rape pollen beetle</name>
    <name type="synonym">Meligethes aeneus</name>
    <dbReference type="NCBI Taxonomy" id="1431903"/>
    <lineage>
        <taxon>Eukaryota</taxon>
        <taxon>Metazoa</taxon>
        <taxon>Ecdysozoa</taxon>
        <taxon>Arthropoda</taxon>
        <taxon>Hexapoda</taxon>
        <taxon>Insecta</taxon>
        <taxon>Pterygota</taxon>
        <taxon>Neoptera</taxon>
        <taxon>Endopterygota</taxon>
        <taxon>Coleoptera</taxon>
        <taxon>Polyphaga</taxon>
        <taxon>Cucujiformia</taxon>
        <taxon>Nitidulidae</taxon>
        <taxon>Meligethinae</taxon>
        <taxon>Brassicogethes</taxon>
    </lineage>
</organism>
<evidence type="ECO:0008006" key="4">
    <source>
        <dbReference type="Google" id="ProtNLM"/>
    </source>
</evidence>
<feature type="transmembrane region" description="Helical" evidence="1">
    <location>
        <begin position="140"/>
        <end position="160"/>
    </location>
</feature>
<dbReference type="PANTHER" id="PTHR28640:SF1">
    <property type="entry name" value="ADP-RIBOSYLATION FACTOR-LIKE PROTEIN 6-INTERACTING PROTEIN 6"/>
    <property type="match status" value="1"/>
</dbReference>
<dbReference type="Pfam" id="PF15062">
    <property type="entry name" value="ARL6IP6"/>
    <property type="match status" value="1"/>
</dbReference>
<dbReference type="PANTHER" id="PTHR28640">
    <property type="entry name" value="ADP-RIBOSYLATION FACTOR-LIKE PROTEIN 6-INTERACTING PROTEIN 6"/>
    <property type="match status" value="1"/>
</dbReference>
<dbReference type="AlphaFoldDB" id="A0A9P0BIL6"/>
<evidence type="ECO:0000256" key="1">
    <source>
        <dbReference type="SAM" id="Phobius"/>
    </source>
</evidence>
<dbReference type="EMBL" id="OV121140">
    <property type="protein sequence ID" value="CAH0564010.1"/>
    <property type="molecule type" value="Genomic_DNA"/>
</dbReference>
<sequence length="167" mass="19461">MLRQRLIEKRSPYGKHNLKSEKESDKPIISEWKLGLCGLISSIVIILAKIYFQNQAYLHQVFIEKRLITYEIITEDGQLMFKNTFESAWKYSNIWLPILCGFLTTYFTWSMVYLDSNVPGIQPPSPLSPSKYRVQSGHSFHLNYVFAIAVGFLVTSYMYWNGVSLHH</sequence>
<keyword evidence="1" id="KW-0472">Membrane</keyword>
<dbReference type="InterPro" id="IPR029383">
    <property type="entry name" value="ARL6IP6"/>
</dbReference>
<keyword evidence="1" id="KW-1133">Transmembrane helix</keyword>
<name>A0A9P0BIL6_BRAAE</name>
<proteinExistence type="predicted"/>
<dbReference type="OrthoDB" id="10070125at2759"/>
<evidence type="ECO:0000313" key="2">
    <source>
        <dbReference type="EMBL" id="CAH0564010.1"/>
    </source>
</evidence>
<protein>
    <recommendedName>
        <fullName evidence="4">ADP-ribosylation factor-like protein 6-interacting protein 6</fullName>
    </recommendedName>
</protein>
<evidence type="ECO:0000313" key="3">
    <source>
        <dbReference type="Proteomes" id="UP001154078"/>
    </source>
</evidence>
<accession>A0A9P0BIL6</accession>
<dbReference type="Proteomes" id="UP001154078">
    <property type="component" value="Chromosome 9"/>
</dbReference>
<keyword evidence="1" id="KW-0812">Transmembrane</keyword>
<reference evidence="2" key="1">
    <citation type="submission" date="2021-12" db="EMBL/GenBank/DDBJ databases">
        <authorList>
            <person name="King R."/>
        </authorList>
    </citation>
    <scope>NUCLEOTIDE SEQUENCE</scope>
</reference>